<evidence type="ECO:0000256" key="1">
    <source>
        <dbReference type="ARBA" id="ARBA00004651"/>
    </source>
</evidence>
<name>A0A3S0RVR8_9GAMM</name>
<evidence type="ECO:0000256" key="5">
    <source>
        <dbReference type="ARBA" id="ARBA00023136"/>
    </source>
</evidence>
<proteinExistence type="predicted"/>
<dbReference type="InterPro" id="IPR010432">
    <property type="entry name" value="RDD"/>
</dbReference>
<dbReference type="AlphaFoldDB" id="A0A3S0RVR8"/>
<comment type="caution">
    <text evidence="8">The sequence shown here is derived from an EMBL/GenBank/DDBJ whole genome shotgun (WGS) entry which is preliminary data.</text>
</comment>
<sequence>MSSEYNPYSAPASAVADNVEFKRLERATKGLRFGTLLIDYVFIWVFSFLVGIVTVLIFGPAGAATLKTIPPFALGIVIVLFFYTFFEGIWGRTPGKFILGTVVVNAKGEKPSLKQIVGRTFCRMIPFEAFSFFGEEGWHDSIPNTRVVLKRSL</sequence>
<keyword evidence="3 6" id="KW-0812">Transmembrane</keyword>
<dbReference type="OrthoDB" id="9793824at2"/>
<keyword evidence="9" id="KW-1185">Reference proteome</keyword>
<gene>
    <name evidence="8" type="ORF">EKH79_02160</name>
</gene>
<evidence type="ECO:0000256" key="2">
    <source>
        <dbReference type="ARBA" id="ARBA00022475"/>
    </source>
</evidence>
<feature type="transmembrane region" description="Helical" evidence="6">
    <location>
        <begin position="33"/>
        <end position="57"/>
    </location>
</feature>
<reference evidence="8 9" key="1">
    <citation type="submission" date="2018-12" db="EMBL/GenBank/DDBJ databases">
        <title>Dyella dinghuensis sp. nov. DHOA06 and Dyella choica sp. nov. 4M-K27, isolated from forest soil.</title>
        <authorList>
            <person name="Qiu L.-H."/>
            <person name="Gao Z.-H."/>
        </authorList>
    </citation>
    <scope>NUCLEOTIDE SEQUENCE [LARGE SCALE GENOMIC DNA]</scope>
    <source>
        <strain evidence="8 9">DHOA06</strain>
    </source>
</reference>
<comment type="subcellular location">
    <subcellularLocation>
        <location evidence="1">Cell membrane</location>
        <topology evidence="1">Multi-pass membrane protein</topology>
    </subcellularLocation>
</comment>
<evidence type="ECO:0000259" key="7">
    <source>
        <dbReference type="Pfam" id="PF06271"/>
    </source>
</evidence>
<dbReference type="InterPro" id="IPR051791">
    <property type="entry name" value="Pra-immunoreactive"/>
</dbReference>
<evidence type="ECO:0000256" key="3">
    <source>
        <dbReference type="ARBA" id="ARBA00022692"/>
    </source>
</evidence>
<evidence type="ECO:0000256" key="4">
    <source>
        <dbReference type="ARBA" id="ARBA00022989"/>
    </source>
</evidence>
<dbReference type="GO" id="GO:0005886">
    <property type="term" value="C:plasma membrane"/>
    <property type="evidence" value="ECO:0007669"/>
    <property type="project" value="UniProtKB-SubCell"/>
</dbReference>
<feature type="transmembrane region" description="Helical" evidence="6">
    <location>
        <begin position="69"/>
        <end position="86"/>
    </location>
</feature>
<evidence type="ECO:0000313" key="9">
    <source>
        <dbReference type="Proteomes" id="UP000267077"/>
    </source>
</evidence>
<dbReference type="RefSeq" id="WP_126672141.1">
    <property type="nucleotide sequence ID" value="NZ_RYZR01000002.1"/>
</dbReference>
<organism evidence="8 9">
    <name type="scientific">Dyella dinghuensis</name>
    <dbReference type="NCBI Taxonomy" id="1920169"/>
    <lineage>
        <taxon>Bacteria</taxon>
        <taxon>Pseudomonadati</taxon>
        <taxon>Pseudomonadota</taxon>
        <taxon>Gammaproteobacteria</taxon>
        <taxon>Lysobacterales</taxon>
        <taxon>Rhodanobacteraceae</taxon>
        <taxon>Dyella</taxon>
    </lineage>
</organism>
<dbReference type="Proteomes" id="UP000267077">
    <property type="component" value="Unassembled WGS sequence"/>
</dbReference>
<feature type="domain" description="RDD" evidence="7">
    <location>
        <begin position="29"/>
        <end position="133"/>
    </location>
</feature>
<keyword evidence="5 6" id="KW-0472">Membrane</keyword>
<dbReference type="PANTHER" id="PTHR36115">
    <property type="entry name" value="PROLINE-RICH ANTIGEN HOMOLOG-RELATED"/>
    <property type="match status" value="1"/>
</dbReference>
<dbReference type="EMBL" id="RYZR01000002">
    <property type="protein sequence ID" value="RUL66643.1"/>
    <property type="molecule type" value="Genomic_DNA"/>
</dbReference>
<keyword evidence="2" id="KW-1003">Cell membrane</keyword>
<evidence type="ECO:0000313" key="8">
    <source>
        <dbReference type="EMBL" id="RUL66643.1"/>
    </source>
</evidence>
<protein>
    <submittedName>
        <fullName evidence="8">RDD family protein</fullName>
    </submittedName>
</protein>
<keyword evidence="4 6" id="KW-1133">Transmembrane helix</keyword>
<evidence type="ECO:0000256" key="6">
    <source>
        <dbReference type="SAM" id="Phobius"/>
    </source>
</evidence>
<dbReference type="Pfam" id="PF06271">
    <property type="entry name" value="RDD"/>
    <property type="match status" value="1"/>
</dbReference>
<accession>A0A3S0RVR8</accession>
<dbReference type="PANTHER" id="PTHR36115:SF4">
    <property type="entry name" value="MEMBRANE PROTEIN"/>
    <property type="match status" value="1"/>
</dbReference>